<name>A0A922MKT9_SPOEX</name>
<reference evidence="1" key="1">
    <citation type="journal article" date="2021" name="G3 (Bethesda)">
        <title>Genome and transcriptome analysis of the beet armyworm Spodoptera exigua reveals targets for pest control. .</title>
        <authorList>
            <person name="Simon S."/>
            <person name="Breeschoten T."/>
            <person name="Jansen H.J."/>
            <person name="Dirks R.P."/>
            <person name="Schranz M.E."/>
            <person name="Ros V.I.D."/>
        </authorList>
    </citation>
    <scope>NUCLEOTIDE SEQUENCE</scope>
    <source>
        <strain evidence="1">TB_SE_WUR_2020</strain>
    </source>
</reference>
<accession>A0A922MKT9</accession>
<gene>
    <name evidence="1" type="ORF">HF086_007404</name>
</gene>
<protein>
    <recommendedName>
        <fullName evidence="3">PiggyBac transposable element-derived protein domain-containing protein</fullName>
    </recommendedName>
</protein>
<comment type="caution">
    <text evidence="1">The sequence shown here is derived from an EMBL/GenBank/DDBJ whole genome shotgun (WGS) entry which is preliminary data.</text>
</comment>
<evidence type="ECO:0008006" key="3">
    <source>
        <dbReference type="Google" id="ProtNLM"/>
    </source>
</evidence>
<proteinExistence type="predicted"/>
<dbReference type="AlphaFoldDB" id="A0A922MKT9"/>
<sequence>MRVAHPVFGKNFNITMDNWFSSLQTAKQLFQNGTTMVETMRKDKREVPLFHFERQEGIPYIHQNLDSIHLAH</sequence>
<dbReference type="EMBL" id="JACEFF010000406">
    <property type="protein sequence ID" value="KAH9638301.1"/>
    <property type="molecule type" value="Genomic_DNA"/>
</dbReference>
<evidence type="ECO:0000313" key="1">
    <source>
        <dbReference type="EMBL" id="KAH9638301.1"/>
    </source>
</evidence>
<dbReference type="Proteomes" id="UP000814243">
    <property type="component" value="Unassembled WGS sequence"/>
</dbReference>
<organism evidence="1 2">
    <name type="scientific">Spodoptera exigua</name>
    <name type="common">Beet armyworm</name>
    <name type="synonym">Noctua fulgens</name>
    <dbReference type="NCBI Taxonomy" id="7107"/>
    <lineage>
        <taxon>Eukaryota</taxon>
        <taxon>Metazoa</taxon>
        <taxon>Ecdysozoa</taxon>
        <taxon>Arthropoda</taxon>
        <taxon>Hexapoda</taxon>
        <taxon>Insecta</taxon>
        <taxon>Pterygota</taxon>
        <taxon>Neoptera</taxon>
        <taxon>Endopterygota</taxon>
        <taxon>Lepidoptera</taxon>
        <taxon>Glossata</taxon>
        <taxon>Ditrysia</taxon>
        <taxon>Noctuoidea</taxon>
        <taxon>Noctuidae</taxon>
        <taxon>Amphipyrinae</taxon>
        <taxon>Spodoptera</taxon>
    </lineage>
</organism>
<evidence type="ECO:0000313" key="2">
    <source>
        <dbReference type="Proteomes" id="UP000814243"/>
    </source>
</evidence>